<reference evidence="1 2" key="1">
    <citation type="submission" date="2019-06" db="EMBL/GenBank/DDBJ databases">
        <title>Whole genome shotgun sequence of Brevibacillus parabrevis NBRC 12334.</title>
        <authorList>
            <person name="Hosoyama A."/>
            <person name="Uohara A."/>
            <person name="Ohji S."/>
            <person name="Ichikawa N."/>
        </authorList>
    </citation>
    <scope>NUCLEOTIDE SEQUENCE [LARGE SCALE GENOMIC DNA]</scope>
    <source>
        <strain evidence="1 2">NBRC 12334</strain>
    </source>
</reference>
<proteinExistence type="predicted"/>
<keyword evidence="2" id="KW-1185">Reference proteome</keyword>
<accession>A0A4Y3PDT3</accession>
<comment type="caution">
    <text evidence="1">The sequence shown here is derived from an EMBL/GenBank/DDBJ whole genome shotgun (WGS) entry which is preliminary data.</text>
</comment>
<evidence type="ECO:0000313" key="2">
    <source>
        <dbReference type="Proteomes" id="UP000316882"/>
    </source>
</evidence>
<sequence length="59" mass="6543">MLPKPSRQTISNATSEPRLMADASFLLKMLLGSPMLEKTCCQKKTAPGADRQYGKMKEL</sequence>
<evidence type="ECO:0000313" key="1">
    <source>
        <dbReference type="EMBL" id="GEB32592.1"/>
    </source>
</evidence>
<dbReference type="EMBL" id="BJMH01000008">
    <property type="protein sequence ID" value="GEB32592.1"/>
    <property type="molecule type" value="Genomic_DNA"/>
</dbReference>
<gene>
    <name evidence="1" type="ORF">BPA01_21720</name>
</gene>
<protein>
    <submittedName>
        <fullName evidence="1">Uncharacterized protein</fullName>
    </submittedName>
</protein>
<organism evidence="1 2">
    <name type="scientific">Brevibacillus parabrevis</name>
    <dbReference type="NCBI Taxonomy" id="54914"/>
    <lineage>
        <taxon>Bacteria</taxon>
        <taxon>Bacillati</taxon>
        <taxon>Bacillota</taxon>
        <taxon>Bacilli</taxon>
        <taxon>Bacillales</taxon>
        <taxon>Paenibacillaceae</taxon>
        <taxon>Brevibacillus</taxon>
    </lineage>
</organism>
<dbReference type="Proteomes" id="UP000316882">
    <property type="component" value="Unassembled WGS sequence"/>
</dbReference>
<dbReference type="AlphaFoldDB" id="A0A4Y3PDT3"/>
<name>A0A4Y3PDT3_BREPA</name>